<reference evidence="2 3" key="1">
    <citation type="submission" date="2018-08" db="EMBL/GenBank/DDBJ databases">
        <title>Altererythrobacter sp.Ery1 and Ery12, the genome sequencing of novel strains in genus Alterythrobacter.</title>
        <authorList>
            <person name="Cheng H."/>
            <person name="Wu Y.-H."/>
            <person name="Fang C."/>
            <person name="Xu X.-W."/>
        </authorList>
    </citation>
    <scope>NUCLEOTIDE SEQUENCE [LARGE SCALE GENOMIC DNA]</scope>
    <source>
        <strain evidence="2 3">Ery1</strain>
    </source>
</reference>
<organism evidence="2 3">
    <name type="scientific">Pelagerythrobacter aerophilus</name>
    <dbReference type="NCBI Taxonomy" id="2306995"/>
    <lineage>
        <taxon>Bacteria</taxon>
        <taxon>Pseudomonadati</taxon>
        <taxon>Pseudomonadota</taxon>
        <taxon>Alphaproteobacteria</taxon>
        <taxon>Sphingomonadales</taxon>
        <taxon>Erythrobacteraceae</taxon>
        <taxon>Pelagerythrobacter</taxon>
    </lineage>
</organism>
<proteinExistence type="predicted"/>
<dbReference type="AlphaFoldDB" id="A0A418NM05"/>
<gene>
    <name evidence="2" type="ORF">D2V04_01285</name>
</gene>
<feature type="region of interest" description="Disordered" evidence="1">
    <location>
        <begin position="95"/>
        <end position="116"/>
    </location>
</feature>
<name>A0A418NM05_9SPHN</name>
<evidence type="ECO:0000313" key="3">
    <source>
        <dbReference type="Proteomes" id="UP000285092"/>
    </source>
</evidence>
<keyword evidence="3" id="KW-1185">Reference proteome</keyword>
<comment type="caution">
    <text evidence="2">The sequence shown here is derived from an EMBL/GenBank/DDBJ whole genome shotgun (WGS) entry which is preliminary data.</text>
</comment>
<accession>A0A418NM05</accession>
<dbReference type="RefSeq" id="WP_119511568.1">
    <property type="nucleotide sequence ID" value="NZ_QXFK01000005.1"/>
</dbReference>
<dbReference type="Proteomes" id="UP000285092">
    <property type="component" value="Unassembled WGS sequence"/>
</dbReference>
<dbReference type="EMBL" id="QXFK01000005">
    <property type="protein sequence ID" value="RIV81267.1"/>
    <property type="molecule type" value="Genomic_DNA"/>
</dbReference>
<dbReference type="OrthoDB" id="7390084at2"/>
<evidence type="ECO:0000313" key="2">
    <source>
        <dbReference type="EMBL" id="RIV81267.1"/>
    </source>
</evidence>
<evidence type="ECO:0000256" key="1">
    <source>
        <dbReference type="SAM" id="MobiDB-lite"/>
    </source>
</evidence>
<protein>
    <submittedName>
        <fullName evidence="2">Uncharacterized protein</fullName>
    </submittedName>
</protein>
<sequence>MTISTTIRRTAIAGFACAAALLLTGCLLSPGRFTSQLELRKSGTFVYSYDGEIYLLALSKLADLGNAAEDAADEFVEQSCYDDETFEDRECTEEELAKQKSDWEQRAEERQREREREAEMTRAMLGGIDPADPEAAQEFAERLQRQAGWESVEYKGDGLFQVSFRVAGRLDHDFVFPTIERLPTFNFFVLVARRDNGTVRIDAPGFAPQSSGSPFREMMAGMAGSVASDGSVEQDTFPVPELNGTFRVVTDGEILANNTDEGPAETEAGQVLEWKITKRTQVPPTALIKLTD</sequence>